<keyword evidence="2" id="KW-0479">Metal-binding</keyword>
<dbReference type="GO" id="GO:0016250">
    <property type="term" value="F:N-sulfoglucosamine sulfohydrolase activity"/>
    <property type="evidence" value="ECO:0007669"/>
    <property type="project" value="UniProtKB-EC"/>
</dbReference>
<keyword evidence="5" id="KW-0732">Signal</keyword>
<dbReference type="GO" id="GO:0004065">
    <property type="term" value="F:arylsulfatase activity"/>
    <property type="evidence" value="ECO:0007669"/>
    <property type="project" value="TreeGrafter"/>
</dbReference>
<reference evidence="7 8" key="1">
    <citation type="journal article" date="2012" name="J. Bacteriol.">
        <title>Genome Sequence of the Filamentous Bacterium Fibrisoma limi BUZ 3T.</title>
        <authorList>
            <person name="Filippini M."/>
            <person name="Qi W."/>
            <person name="Jaenicke S."/>
            <person name="Goesmann A."/>
            <person name="Smits T.H."/>
            <person name="Bagheri H.C."/>
        </authorList>
    </citation>
    <scope>NUCLEOTIDE SEQUENCE [LARGE SCALE GENOMIC DNA]</scope>
    <source>
        <strain evidence="8">BUZ 3T</strain>
    </source>
</reference>
<dbReference type="GO" id="GO:0046872">
    <property type="term" value="F:metal ion binding"/>
    <property type="evidence" value="ECO:0007669"/>
    <property type="project" value="UniProtKB-KW"/>
</dbReference>
<proteinExistence type="inferred from homology"/>
<keyword evidence="8" id="KW-1185">Reference proteome</keyword>
<dbReference type="InterPro" id="IPR000917">
    <property type="entry name" value="Sulfatase_N"/>
</dbReference>
<dbReference type="SUPFAM" id="SSF53649">
    <property type="entry name" value="Alkaline phosphatase-like"/>
    <property type="match status" value="1"/>
</dbReference>
<dbReference type="Gene3D" id="3.40.720.10">
    <property type="entry name" value="Alkaline Phosphatase, subunit A"/>
    <property type="match status" value="1"/>
</dbReference>
<dbReference type="OrthoDB" id="975025at2"/>
<dbReference type="Pfam" id="PF00884">
    <property type="entry name" value="Sulfatase"/>
    <property type="match status" value="1"/>
</dbReference>
<feature type="chain" id="PRO_5003659409" evidence="5">
    <location>
        <begin position="22"/>
        <end position="503"/>
    </location>
</feature>
<dbReference type="Proteomes" id="UP000009309">
    <property type="component" value="Unassembled WGS sequence"/>
</dbReference>
<dbReference type="InterPro" id="IPR024607">
    <property type="entry name" value="Sulfatase_CS"/>
</dbReference>
<dbReference type="PANTHER" id="PTHR42693:SF53">
    <property type="entry name" value="ENDO-4-O-SULFATASE"/>
    <property type="match status" value="1"/>
</dbReference>
<sequence>MKSFVSCLLLISQVAFRPALAQTPRPSTATTAQQRPNFVLIVGDDHDLSAVGCYGNRSVKTPNLDYLAKEGVRFTRAYATTSSCSPSRSTLLSGRHNHNNGQYGLAHATHHFRSHEGLKTMPALLHNAGYTTARIGKYHVAPASSYPFDEALSEDGSNPVKMANQCVTFLENNRSKPFFLYFCTTDPHRAGSNKNLPYEANPHGNKPNGHEGVTETLYGMDSLRVPYFLPDAPETKAELAQYYQSVSRMDQGIGRLFDLLKEKGLWDNTIVIYLSDNGMPVPGAKTTHYEPGVRLPLIVRNPYSTRKNQVCDELVSWVDVAPTLLDFAGLNPPVLAAANRPQGGGEYGERGPTDYFHGKSWKPYFDRINGTNPASFKGDTVFLSHTFHEVTMYYPMRSVVTKRYKLIWNVAHDLPFPFAADLWNSATWQGFLKSGKTQYGQRSKDAYVRRPAFELYDLEKDPQERTNLADSKPHKAVYDTLLASLRNFQEVTNDPWRVKWTHE</sequence>
<feature type="domain" description="Sulfatase N-terminal" evidence="6">
    <location>
        <begin position="36"/>
        <end position="329"/>
    </location>
</feature>
<dbReference type="EC" id="3.10.1.1" evidence="7"/>
<evidence type="ECO:0000259" key="6">
    <source>
        <dbReference type="Pfam" id="PF00884"/>
    </source>
</evidence>
<dbReference type="STRING" id="1185876.BN8_01983"/>
<evidence type="ECO:0000256" key="2">
    <source>
        <dbReference type="ARBA" id="ARBA00022723"/>
    </source>
</evidence>
<organism evidence="7 8">
    <name type="scientific">Fibrisoma limi BUZ 3</name>
    <dbReference type="NCBI Taxonomy" id="1185876"/>
    <lineage>
        <taxon>Bacteria</taxon>
        <taxon>Pseudomonadati</taxon>
        <taxon>Bacteroidota</taxon>
        <taxon>Cytophagia</taxon>
        <taxon>Cytophagales</taxon>
        <taxon>Spirosomataceae</taxon>
        <taxon>Fibrisoma</taxon>
    </lineage>
</organism>
<evidence type="ECO:0000313" key="7">
    <source>
        <dbReference type="EMBL" id="CCH52938.1"/>
    </source>
</evidence>
<dbReference type="CDD" id="cd16027">
    <property type="entry name" value="SGSH"/>
    <property type="match status" value="1"/>
</dbReference>
<keyword evidence="4" id="KW-0106">Calcium</keyword>
<keyword evidence="3 7" id="KW-0378">Hydrolase</keyword>
<evidence type="ECO:0000256" key="4">
    <source>
        <dbReference type="ARBA" id="ARBA00022837"/>
    </source>
</evidence>
<protein>
    <submittedName>
        <fullName evidence="7">N-sulfoglucosamine sulfohydrolase</fullName>
        <ecNumber evidence="7">3.10.1.1</ecNumber>
    </submittedName>
</protein>
<dbReference type="InterPro" id="IPR050738">
    <property type="entry name" value="Sulfatase"/>
</dbReference>
<dbReference type="InterPro" id="IPR017850">
    <property type="entry name" value="Alkaline_phosphatase_core_sf"/>
</dbReference>
<name>I2GGB3_9BACT</name>
<dbReference type="AlphaFoldDB" id="I2GGB3"/>
<comment type="caution">
    <text evidence="7">The sequence shown here is derived from an EMBL/GenBank/DDBJ whole genome shotgun (WGS) entry which is preliminary data.</text>
</comment>
<evidence type="ECO:0000256" key="3">
    <source>
        <dbReference type="ARBA" id="ARBA00022801"/>
    </source>
</evidence>
<dbReference type="RefSeq" id="WP_009281522.1">
    <property type="nucleotide sequence ID" value="NZ_CAIT01000006.1"/>
</dbReference>
<dbReference type="PANTHER" id="PTHR42693">
    <property type="entry name" value="ARYLSULFATASE FAMILY MEMBER"/>
    <property type="match status" value="1"/>
</dbReference>
<dbReference type="PROSITE" id="PS00149">
    <property type="entry name" value="SULFATASE_2"/>
    <property type="match status" value="1"/>
</dbReference>
<accession>I2GGB3</accession>
<feature type="signal peptide" evidence="5">
    <location>
        <begin position="1"/>
        <end position="21"/>
    </location>
</feature>
<evidence type="ECO:0000256" key="1">
    <source>
        <dbReference type="ARBA" id="ARBA00008779"/>
    </source>
</evidence>
<comment type="similarity">
    <text evidence="1">Belongs to the sulfatase family.</text>
</comment>
<evidence type="ECO:0000313" key="8">
    <source>
        <dbReference type="Proteomes" id="UP000009309"/>
    </source>
</evidence>
<dbReference type="EMBL" id="CAIT01000006">
    <property type="protein sequence ID" value="CCH52938.1"/>
    <property type="molecule type" value="Genomic_DNA"/>
</dbReference>
<evidence type="ECO:0000256" key="5">
    <source>
        <dbReference type="SAM" id="SignalP"/>
    </source>
</evidence>
<dbReference type="eggNOG" id="COG3119">
    <property type="taxonomic scope" value="Bacteria"/>
</dbReference>
<gene>
    <name evidence="7" type="ORF">BN8_01983</name>
</gene>